<protein>
    <submittedName>
        <fullName evidence="2">Uncharacterized protein</fullName>
    </submittedName>
</protein>
<dbReference type="EMBL" id="CAJB01000399">
    <property type="protein sequence ID" value="CCH79939.1"/>
    <property type="molecule type" value="Genomic_DNA"/>
</dbReference>
<evidence type="ECO:0000313" key="3">
    <source>
        <dbReference type="Proteomes" id="UP000035721"/>
    </source>
</evidence>
<dbReference type="Proteomes" id="UP000035721">
    <property type="component" value="Unassembled WGS sequence"/>
</dbReference>
<organism evidence="2 3">
    <name type="scientific">Nostocoides japonicum T1-X7</name>
    <dbReference type="NCBI Taxonomy" id="1194083"/>
    <lineage>
        <taxon>Bacteria</taxon>
        <taxon>Bacillati</taxon>
        <taxon>Actinomycetota</taxon>
        <taxon>Actinomycetes</taxon>
        <taxon>Micrococcales</taxon>
        <taxon>Intrasporangiaceae</taxon>
        <taxon>Nostocoides</taxon>
    </lineage>
</organism>
<evidence type="ECO:0000313" key="2">
    <source>
        <dbReference type="EMBL" id="CCH79939.1"/>
    </source>
</evidence>
<name>A0A077M6Z8_9MICO</name>
<keyword evidence="3" id="KW-1185">Reference proteome</keyword>
<comment type="caution">
    <text evidence="2">The sequence shown here is derived from an EMBL/GenBank/DDBJ whole genome shotgun (WGS) entry which is preliminary data.</text>
</comment>
<reference evidence="2 3" key="1">
    <citation type="journal article" date="2013" name="ISME J.">
        <title>A metabolic model for members of the genus Tetrasphaera involved in enhanced biological phosphorus removal.</title>
        <authorList>
            <person name="Kristiansen R."/>
            <person name="Nguyen H.T.T."/>
            <person name="Saunders A.M."/>
            <person name="Nielsen J.L."/>
            <person name="Wimmer R."/>
            <person name="Le V.Q."/>
            <person name="McIlroy S.J."/>
            <person name="Petrovski S."/>
            <person name="Seviour R.J."/>
            <person name="Calteau A."/>
            <person name="Nielsen K.L."/>
            <person name="Nielsen P.H."/>
        </authorList>
    </citation>
    <scope>NUCLEOTIDE SEQUENCE [LARGE SCALE GENOMIC DNA]</scope>
    <source>
        <strain evidence="2 3">T1-X7</strain>
    </source>
</reference>
<evidence type="ECO:0000256" key="1">
    <source>
        <dbReference type="SAM" id="MobiDB-lite"/>
    </source>
</evidence>
<accession>A0A077M6Z8</accession>
<proteinExistence type="predicted"/>
<dbReference type="STRING" id="1194083.BN12_660009"/>
<gene>
    <name evidence="2" type="ORF">BN12_660009</name>
</gene>
<feature type="region of interest" description="Disordered" evidence="1">
    <location>
        <begin position="1"/>
        <end position="23"/>
    </location>
</feature>
<dbReference type="AlphaFoldDB" id="A0A077M6Z8"/>
<sequence length="90" mass="9609">MSSLHLGRLSHPAIEPRPRGRGSVRWTTSVVAVTLLAQVHALLQRLTGVLSLFAHADHSFVMSRCLRGGARALLGEPMSADVAGSPRRGC</sequence>